<dbReference type="EMBL" id="JAUSTY010000005">
    <property type="protein sequence ID" value="MDQ0165483.1"/>
    <property type="molecule type" value="Genomic_DNA"/>
</dbReference>
<organism evidence="3 4">
    <name type="scientific">Caldalkalibacillus horti</name>
    <dbReference type="NCBI Taxonomy" id="77523"/>
    <lineage>
        <taxon>Bacteria</taxon>
        <taxon>Bacillati</taxon>
        <taxon>Bacillota</taxon>
        <taxon>Bacilli</taxon>
        <taxon>Bacillales</taxon>
        <taxon>Bacillaceae</taxon>
        <taxon>Caldalkalibacillus</taxon>
    </lineage>
</organism>
<dbReference type="NCBIfam" id="TIGR01439">
    <property type="entry name" value="lp_hng_hel_AbrB"/>
    <property type="match status" value="1"/>
</dbReference>
<sequence>MLKSTGIVRKLDQLGRVVIPKEIRGGLNIAEKDPMEILIDGDRIILRKYQSTQACHITGEITSENISLADGKLTLSPTAVQQLVAELKSRGLDE</sequence>
<keyword evidence="1" id="KW-0238">DNA-binding</keyword>
<keyword evidence="4" id="KW-1185">Reference proteome</keyword>
<evidence type="ECO:0000313" key="4">
    <source>
        <dbReference type="Proteomes" id="UP001235840"/>
    </source>
</evidence>
<dbReference type="Pfam" id="PF18277">
    <property type="entry name" value="AbrB_C"/>
    <property type="match status" value="1"/>
</dbReference>
<dbReference type="PANTHER" id="PTHR36432">
    <property type="match status" value="1"/>
</dbReference>
<reference evidence="3 4" key="1">
    <citation type="submission" date="2023-07" db="EMBL/GenBank/DDBJ databases">
        <title>Genomic Encyclopedia of Type Strains, Phase IV (KMG-IV): sequencing the most valuable type-strain genomes for metagenomic binning, comparative biology and taxonomic classification.</title>
        <authorList>
            <person name="Goeker M."/>
        </authorList>
    </citation>
    <scope>NUCLEOTIDE SEQUENCE [LARGE SCALE GENOMIC DNA]</scope>
    <source>
        <strain evidence="3 4">DSM 12751</strain>
    </source>
</reference>
<dbReference type="InterPro" id="IPR040678">
    <property type="entry name" value="AbrB_C"/>
</dbReference>
<dbReference type="InterPro" id="IPR037914">
    <property type="entry name" value="SpoVT-AbrB_sf"/>
</dbReference>
<comment type="caution">
    <text evidence="3">The sequence shown here is derived from an EMBL/GenBank/DDBJ whole genome shotgun (WGS) entry which is preliminary data.</text>
</comment>
<proteinExistence type="predicted"/>
<gene>
    <name evidence="3" type="ORF">J2S11_001384</name>
</gene>
<evidence type="ECO:0000259" key="2">
    <source>
        <dbReference type="PROSITE" id="PS51740"/>
    </source>
</evidence>
<dbReference type="PROSITE" id="PS51740">
    <property type="entry name" value="SPOVT_ABRB"/>
    <property type="match status" value="1"/>
</dbReference>
<evidence type="ECO:0000256" key="1">
    <source>
        <dbReference type="PROSITE-ProRule" id="PRU01076"/>
    </source>
</evidence>
<dbReference type="Gene3D" id="2.10.260.10">
    <property type="match status" value="1"/>
</dbReference>
<dbReference type="Proteomes" id="UP001235840">
    <property type="component" value="Unassembled WGS sequence"/>
</dbReference>
<feature type="domain" description="SpoVT-AbrB" evidence="2">
    <location>
        <begin position="6"/>
        <end position="51"/>
    </location>
</feature>
<dbReference type="PANTHER" id="PTHR36432:SF4">
    <property type="entry name" value="TRANSITION STATE REGULATOR ABH-RELATED"/>
    <property type="match status" value="1"/>
</dbReference>
<dbReference type="RefSeq" id="WP_307392656.1">
    <property type="nucleotide sequence ID" value="NZ_BAAADK010000011.1"/>
</dbReference>
<dbReference type="SMART" id="SM00966">
    <property type="entry name" value="SpoVT_AbrB"/>
    <property type="match status" value="1"/>
</dbReference>
<evidence type="ECO:0000313" key="3">
    <source>
        <dbReference type="EMBL" id="MDQ0165483.1"/>
    </source>
</evidence>
<dbReference type="InterPro" id="IPR007159">
    <property type="entry name" value="SpoVT-AbrB_dom"/>
</dbReference>
<name>A0ABT9VWX6_9BACI</name>
<dbReference type="InterPro" id="IPR052731">
    <property type="entry name" value="B_subtilis_Trans_State_Reg"/>
</dbReference>
<protein>
    <submittedName>
        <fullName evidence="3">Transcriptional pleiotropic regulator of transition state genes</fullName>
    </submittedName>
</protein>
<dbReference type="SUPFAM" id="SSF89447">
    <property type="entry name" value="AbrB/MazE/MraZ-like"/>
    <property type="match status" value="1"/>
</dbReference>
<accession>A0ABT9VWX6</accession>
<dbReference type="Pfam" id="PF04014">
    <property type="entry name" value="MazE_antitoxin"/>
    <property type="match status" value="1"/>
</dbReference>